<reference evidence="2 3" key="1">
    <citation type="submission" date="2024-12" db="EMBL/GenBank/DDBJ databases">
        <title>Forecasting of Potato common scab and diversities of Pathogenic streptomyces spp. in china.</title>
        <authorList>
            <person name="Handique U."/>
            <person name="Wu J."/>
        </authorList>
    </citation>
    <scope>NUCLEOTIDE SEQUENCE [LARGE SCALE GENOMIC DNA]</scope>
    <source>
        <strain evidence="2 3">ZRIMU1530</strain>
    </source>
</reference>
<dbReference type="Proteomes" id="UP001631957">
    <property type="component" value="Unassembled WGS sequence"/>
</dbReference>
<dbReference type="EMBL" id="JBJVNI010000039">
    <property type="protein sequence ID" value="MFM9615698.1"/>
    <property type="molecule type" value="Genomic_DNA"/>
</dbReference>
<proteinExistence type="predicted"/>
<evidence type="ECO:0008006" key="4">
    <source>
        <dbReference type="Google" id="ProtNLM"/>
    </source>
</evidence>
<keyword evidence="1" id="KW-0732">Signal</keyword>
<accession>A0ABW9I9P2</accession>
<feature type="signal peptide" evidence="1">
    <location>
        <begin position="1"/>
        <end position="27"/>
    </location>
</feature>
<dbReference type="InterPro" id="IPR038700">
    <property type="entry name" value="Thiol_cytolys_C_sf"/>
</dbReference>
<comment type="caution">
    <text evidence="2">The sequence shown here is derived from an EMBL/GenBank/DDBJ whole genome shotgun (WGS) entry which is preliminary data.</text>
</comment>
<dbReference type="RefSeq" id="WP_409124008.1">
    <property type="nucleotide sequence ID" value="NZ_JBJVNI010000039.1"/>
</dbReference>
<protein>
    <recommendedName>
        <fullName evidence="4">Secreted protein</fullName>
    </recommendedName>
</protein>
<evidence type="ECO:0000256" key="1">
    <source>
        <dbReference type="SAM" id="SignalP"/>
    </source>
</evidence>
<name>A0ABW9I9P2_9ACTN</name>
<sequence length="124" mass="13363">MPRRSLALSLTAALAVMSGAFATPAQAASGSLSVRNYGGYVARFTVAYDLHGTRQSEDSGDFTLGVNKQVAVPDGATNIDLKVEEYWLPGLLTTIFTKHFNTPETRCYRIHGTTLAPGYEETSC</sequence>
<gene>
    <name evidence="2" type="ORF">ACKI18_44330</name>
</gene>
<dbReference type="SUPFAM" id="SSF56978">
    <property type="entry name" value="Perfringolysin"/>
    <property type="match status" value="1"/>
</dbReference>
<feature type="chain" id="PRO_5046088935" description="Secreted protein" evidence="1">
    <location>
        <begin position="28"/>
        <end position="124"/>
    </location>
</feature>
<evidence type="ECO:0000313" key="2">
    <source>
        <dbReference type="EMBL" id="MFM9615698.1"/>
    </source>
</evidence>
<dbReference type="Gene3D" id="2.60.40.1430">
    <property type="entry name" value="Perfringolysin, domain 4"/>
    <property type="match status" value="1"/>
</dbReference>
<evidence type="ECO:0000313" key="3">
    <source>
        <dbReference type="Proteomes" id="UP001631957"/>
    </source>
</evidence>
<dbReference type="InterPro" id="IPR036359">
    <property type="entry name" value="Thiol_cytolysin_sf"/>
</dbReference>
<keyword evidence="3" id="KW-1185">Reference proteome</keyword>
<organism evidence="2 3">
    <name type="scientific">Streptomyces niveiscabiei</name>
    <dbReference type="NCBI Taxonomy" id="164115"/>
    <lineage>
        <taxon>Bacteria</taxon>
        <taxon>Bacillati</taxon>
        <taxon>Actinomycetota</taxon>
        <taxon>Actinomycetes</taxon>
        <taxon>Kitasatosporales</taxon>
        <taxon>Streptomycetaceae</taxon>
        <taxon>Streptomyces</taxon>
    </lineage>
</organism>